<sequence length="280" mass="30677">MKLLESIKESGGFLNRYTHESSTCNCDMTFSVYLPPQAAGSKVPALYWLSGLTCTDDNFRVKAGAQRYAAEHGIALVIPDTSPRGENVPDMPERYDLGQGAGFYVNATQEPWSTHYHMYDYVTAELPALVEKHLPLIPGLRSISGHSMGGHGALVCALKNPGMYRSVSAFAPICHPLECGWGQGCFSAYLGEDKSRWEAYDATCLIKAGATMPEILVDQGTADEFLEAGQLLPESLVEACHQTEVPLSLHRQEGYDHSYHFIATFIGEHIAWHAKALHAG</sequence>
<dbReference type="PANTHER" id="PTHR10061:SF0">
    <property type="entry name" value="S-FORMYLGLUTATHIONE HYDROLASE"/>
    <property type="match status" value="1"/>
</dbReference>
<dbReference type="EC" id="3.1.2.12" evidence="2 6"/>
<dbReference type="Pfam" id="PF00756">
    <property type="entry name" value="Esterase"/>
    <property type="match status" value="1"/>
</dbReference>
<organism evidence="8 9">
    <name type="scientific">Candidatus Thiothrix phosphatis</name>
    <dbReference type="NCBI Taxonomy" id="3112415"/>
    <lineage>
        <taxon>Bacteria</taxon>
        <taxon>Pseudomonadati</taxon>
        <taxon>Pseudomonadota</taxon>
        <taxon>Gammaproteobacteria</taxon>
        <taxon>Thiotrichales</taxon>
        <taxon>Thiotrichaceae</taxon>
        <taxon>Thiothrix</taxon>
    </lineage>
</organism>
<evidence type="ECO:0000313" key="9">
    <source>
        <dbReference type="Proteomes" id="UP001308005"/>
    </source>
</evidence>
<protein>
    <recommendedName>
        <fullName evidence="2 6">S-formylglutathione hydrolase</fullName>
        <ecNumber evidence="2 6">3.1.2.12</ecNumber>
    </recommendedName>
</protein>
<comment type="caution">
    <text evidence="8">The sequence shown here is derived from an EMBL/GenBank/DDBJ whole genome shotgun (WGS) entry which is preliminary data.</text>
</comment>
<dbReference type="InterPro" id="IPR000801">
    <property type="entry name" value="Esterase-like"/>
</dbReference>
<dbReference type="EMBL" id="JAYMYJ010000042">
    <property type="protein sequence ID" value="MEB4590262.1"/>
    <property type="molecule type" value="Genomic_DNA"/>
</dbReference>
<reference evidence="9" key="1">
    <citation type="submission" date="2023-07" db="EMBL/GenBank/DDBJ databases">
        <title>The carbon used by Thiothrix.</title>
        <authorList>
            <person name="Chen L."/>
        </authorList>
    </citation>
    <scope>NUCLEOTIDE SEQUENCE [LARGE SCALE GENOMIC DNA]</scope>
</reference>
<dbReference type="PANTHER" id="PTHR10061">
    <property type="entry name" value="S-FORMYLGLUTATHIONE HYDROLASE"/>
    <property type="match status" value="1"/>
</dbReference>
<keyword evidence="9" id="KW-1185">Reference proteome</keyword>
<evidence type="ECO:0000313" key="8">
    <source>
        <dbReference type="EMBL" id="MEB4590262.1"/>
    </source>
</evidence>
<keyword evidence="4 7" id="KW-0378">Hydrolase</keyword>
<evidence type="ECO:0000256" key="6">
    <source>
        <dbReference type="NCBIfam" id="TIGR02821"/>
    </source>
</evidence>
<evidence type="ECO:0000256" key="7">
    <source>
        <dbReference type="RuleBase" id="RU363068"/>
    </source>
</evidence>
<evidence type="ECO:0000256" key="2">
    <source>
        <dbReference type="ARBA" id="ARBA00012479"/>
    </source>
</evidence>
<evidence type="ECO:0000256" key="4">
    <source>
        <dbReference type="ARBA" id="ARBA00022801"/>
    </source>
</evidence>
<comment type="similarity">
    <text evidence="1 7">Belongs to the esterase D family.</text>
</comment>
<evidence type="ECO:0000256" key="1">
    <source>
        <dbReference type="ARBA" id="ARBA00005622"/>
    </source>
</evidence>
<dbReference type="NCBIfam" id="TIGR02821">
    <property type="entry name" value="fghA_ester_D"/>
    <property type="match status" value="1"/>
</dbReference>
<evidence type="ECO:0000256" key="5">
    <source>
        <dbReference type="ARBA" id="ARBA00047590"/>
    </source>
</evidence>
<comment type="catalytic activity">
    <reaction evidence="5 7">
        <text>S-formylglutathione + H2O = formate + glutathione + H(+)</text>
        <dbReference type="Rhea" id="RHEA:14961"/>
        <dbReference type="ChEBI" id="CHEBI:15377"/>
        <dbReference type="ChEBI" id="CHEBI:15378"/>
        <dbReference type="ChEBI" id="CHEBI:15740"/>
        <dbReference type="ChEBI" id="CHEBI:57688"/>
        <dbReference type="ChEBI" id="CHEBI:57925"/>
        <dbReference type="EC" id="3.1.2.12"/>
    </reaction>
</comment>
<gene>
    <name evidence="8" type="primary">fghA</name>
    <name evidence="8" type="ORF">VSS37_04670</name>
</gene>
<comment type="function">
    <text evidence="7">Serine hydrolase involved in the detoxification of formaldehyde.</text>
</comment>
<name>A0ABU6CTV5_9GAMM</name>
<dbReference type="SUPFAM" id="SSF53474">
    <property type="entry name" value="alpha/beta-Hydrolases"/>
    <property type="match status" value="1"/>
</dbReference>
<keyword evidence="3 7" id="KW-0719">Serine esterase</keyword>
<dbReference type="InterPro" id="IPR029058">
    <property type="entry name" value="AB_hydrolase_fold"/>
</dbReference>
<accession>A0ABU6CTV5</accession>
<reference evidence="8 9" key="2">
    <citation type="submission" date="2024-01" db="EMBL/GenBank/DDBJ databases">
        <authorList>
            <person name="Xie X."/>
        </authorList>
    </citation>
    <scope>NUCLEOTIDE SEQUENCE [LARGE SCALE GENOMIC DNA]</scope>
    <source>
        <strain evidence="8">SCUT-1</strain>
    </source>
</reference>
<dbReference type="GO" id="GO:0018738">
    <property type="term" value="F:S-formylglutathione hydrolase activity"/>
    <property type="evidence" value="ECO:0007669"/>
    <property type="project" value="UniProtKB-EC"/>
</dbReference>
<dbReference type="InterPro" id="IPR014186">
    <property type="entry name" value="S-formylglutathione_hydrol"/>
</dbReference>
<evidence type="ECO:0000256" key="3">
    <source>
        <dbReference type="ARBA" id="ARBA00022487"/>
    </source>
</evidence>
<dbReference type="RefSeq" id="WP_324693538.1">
    <property type="nucleotide sequence ID" value="NZ_JAYMYJ010000042.1"/>
</dbReference>
<proteinExistence type="inferred from homology"/>
<dbReference type="Gene3D" id="3.40.50.1820">
    <property type="entry name" value="alpha/beta hydrolase"/>
    <property type="match status" value="1"/>
</dbReference>
<dbReference type="Proteomes" id="UP001308005">
    <property type="component" value="Unassembled WGS sequence"/>
</dbReference>